<dbReference type="NCBIfam" id="TIGR02407">
    <property type="entry name" value="ectoine_ectB"/>
    <property type="match status" value="1"/>
</dbReference>
<dbReference type="EMBL" id="JBHLWM010000008">
    <property type="protein sequence ID" value="MFC0242617.1"/>
    <property type="molecule type" value="Genomic_DNA"/>
</dbReference>
<evidence type="ECO:0000256" key="1">
    <source>
        <dbReference type="ARBA" id="ARBA00001933"/>
    </source>
</evidence>
<dbReference type="Proteomes" id="UP001589775">
    <property type="component" value="Unassembled WGS sequence"/>
</dbReference>
<dbReference type="GO" id="GO:0045303">
    <property type="term" value="F:diaminobutyrate-2-oxoglutarate transaminase activity"/>
    <property type="evidence" value="ECO:0007669"/>
    <property type="project" value="UniProtKB-EC"/>
</dbReference>
<protein>
    <recommendedName>
        <fullName evidence="7">Diaminobutyrate--2-oxoglutarate transaminase</fullName>
        <ecNumber evidence="7">2.6.1.76</ecNumber>
    </recommendedName>
    <alternativeName>
        <fullName evidence="7">DABA aminotransferase</fullName>
    </alternativeName>
</protein>
<comment type="caution">
    <text evidence="8">The sequence shown here is derived from an EMBL/GenBank/DDBJ whole genome shotgun (WGS) entry which is preliminary data.</text>
</comment>
<dbReference type="InterPro" id="IPR015424">
    <property type="entry name" value="PyrdxlP-dep_Trfase"/>
</dbReference>
<keyword evidence="4 7" id="KW-0808">Transferase</keyword>
<name>A0ABV6EWX3_9BRAD</name>
<dbReference type="InterPro" id="IPR015421">
    <property type="entry name" value="PyrdxlP-dep_Trfase_major"/>
</dbReference>
<dbReference type="EC" id="2.6.1.76" evidence="7"/>
<accession>A0ABV6EWX3</accession>
<dbReference type="PANTHER" id="PTHR43552:SF2">
    <property type="entry name" value="DIAMINOBUTYRATE--2-OXOGLUTARATE TRANSAMINASE"/>
    <property type="match status" value="1"/>
</dbReference>
<dbReference type="InterPro" id="IPR005814">
    <property type="entry name" value="Aminotrans_3"/>
</dbReference>
<gene>
    <name evidence="8" type="primary">ectB</name>
    <name evidence="8" type="ORF">ACFFJ6_19140</name>
</gene>
<dbReference type="InterPro" id="IPR049704">
    <property type="entry name" value="Aminotrans_3_PPA_site"/>
</dbReference>
<comment type="function">
    <text evidence="7">Catalyzes reversively the conversion of L-aspartate beta-semialdehyde (ASA) to L-2,4-diaminobutyrate (DABA) by transamination with L-glutamate.</text>
</comment>
<keyword evidence="9" id="KW-1185">Reference proteome</keyword>
<dbReference type="PANTHER" id="PTHR43552">
    <property type="entry name" value="DIAMINOBUTYRATE--2-OXOGLUTARATE AMINOTRANSFERASE"/>
    <property type="match status" value="1"/>
</dbReference>
<proteinExistence type="inferred from homology"/>
<comment type="pathway">
    <text evidence="7">Amine and polyamine biosynthesis; ectoine biosynthesis; L-ectoine from L-aspartate 4-semialdehyde: step 1/3.</text>
</comment>
<dbReference type="InterPro" id="IPR004637">
    <property type="entry name" value="Dat"/>
</dbReference>
<evidence type="ECO:0000256" key="7">
    <source>
        <dbReference type="RuleBase" id="RU365034"/>
    </source>
</evidence>
<keyword evidence="5 6" id="KW-0663">Pyridoxal phosphate</keyword>
<organism evidence="8 9">
    <name type="scientific">Rhodopseudomonas telluris</name>
    <dbReference type="NCBI Taxonomy" id="644215"/>
    <lineage>
        <taxon>Bacteria</taxon>
        <taxon>Pseudomonadati</taxon>
        <taxon>Pseudomonadota</taxon>
        <taxon>Alphaproteobacteria</taxon>
        <taxon>Hyphomicrobiales</taxon>
        <taxon>Nitrobacteraceae</taxon>
        <taxon>Rhodopseudomonas</taxon>
    </lineage>
</organism>
<dbReference type="NCBIfam" id="NF006733">
    <property type="entry name" value="PRK09264.1"/>
    <property type="match status" value="1"/>
</dbReference>
<comment type="similarity">
    <text evidence="2 6">Belongs to the class-III pyridoxal-phosphate-dependent aminotransferase family.</text>
</comment>
<dbReference type="PIRSF" id="PIRSF000521">
    <property type="entry name" value="Transaminase_4ab_Lys_Orn"/>
    <property type="match status" value="1"/>
</dbReference>
<dbReference type="SUPFAM" id="SSF53383">
    <property type="entry name" value="PLP-dependent transferases"/>
    <property type="match status" value="1"/>
</dbReference>
<evidence type="ECO:0000256" key="2">
    <source>
        <dbReference type="ARBA" id="ARBA00008954"/>
    </source>
</evidence>
<dbReference type="InterPro" id="IPR015422">
    <property type="entry name" value="PyrdxlP-dep_Trfase_small"/>
</dbReference>
<evidence type="ECO:0000256" key="6">
    <source>
        <dbReference type="RuleBase" id="RU003560"/>
    </source>
</evidence>
<comment type="catalytic activity">
    <reaction evidence="7">
        <text>L-2,4-diaminobutanoate + 2-oxoglutarate = L-aspartate 4-semialdehyde + L-glutamate</text>
        <dbReference type="Rhea" id="RHEA:11160"/>
        <dbReference type="ChEBI" id="CHEBI:16810"/>
        <dbReference type="ChEBI" id="CHEBI:29985"/>
        <dbReference type="ChEBI" id="CHEBI:58761"/>
        <dbReference type="ChEBI" id="CHEBI:537519"/>
        <dbReference type="EC" id="2.6.1.76"/>
    </reaction>
</comment>
<evidence type="ECO:0000313" key="9">
    <source>
        <dbReference type="Proteomes" id="UP001589775"/>
    </source>
</evidence>
<reference evidence="8 9" key="1">
    <citation type="submission" date="2024-09" db="EMBL/GenBank/DDBJ databases">
        <authorList>
            <person name="Sun Q."/>
            <person name="Mori K."/>
        </authorList>
    </citation>
    <scope>NUCLEOTIDE SEQUENCE [LARGE SCALE GENOMIC DNA]</scope>
    <source>
        <strain evidence="8 9">KCTC 23279</strain>
    </source>
</reference>
<evidence type="ECO:0000313" key="8">
    <source>
        <dbReference type="EMBL" id="MFC0242617.1"/>
    </source>
</evidence>
<keyword evidence="3 7" id="KW-0032">Aminotransferase</keyword>
<evidence type="ECO:0000256" key="4">
    <source>
        <dbReference type="ARBA" id="ARBA00022679"/>
    </source>
</evidence>
<evidence type="ECO:0000256" key="5">
    <source>
        <dbReference type="ARBA" id="ARBA00022898"/>
    </source>
</evidence>
<dbReference type="RefSeq" id="WP_378390762.1">
    <property type="nucleotide sequence ID" value="NZ_JBHLWM010000008.1"/>
</dbReference>
<evidence type="ECO:0000256" key="3">
    <source>
        <dbReference type="ARBA" id="ARBA00022576"/>
    </source>
</evidence>
<dbReference type="PROSITE" id="PS00600">
    <property type="entry name" value="AA_TRANSFER_CLASS_3"/>
    <property type="match status" value="1"/>
</dbReference>
<sequence length="409" mass="44387">MESDVRWYSRRFPTIFVSGSGALLTDIAGRSYIDFFSGAGALNYGHNPPALKKALIDYIERDGIAHSLDMRTSARQEFISAFTNKILRPRNMRFRCVFTGPTGTDAIETALKLARKVTGRSNVAAFTNAYHGTSLGSLAGTASLDKRRSAGISLENVDRYPYDGYLGAEQNTIPLIAKLLSDPGSGFVPPAAFIVETVQSEGGLSVAKQAWLHDLADLARKVGSLLIIDDIQAGCGRTGKFFSFESQGIEPDIICLSKSISGFGLPMSLVLIRPEIDIWEPGEISGTFRGNNHAFVTATAATDYWTDRDFLDRVERNIEIIDDWLENVAESLPQAMFTKKGVGLIRGLHTGVSDLPKTICDYAFQAGLLVETSGAASCAIKLLPPLCMDSAQLSDGLMILSEVVRRSLS</sequence>
<dbReference type="CDD" id="cd00610">
    <property type="entry name" value="OAT_like"/>
    <property type="match status" value="1"/>
</dbReference>
<comment type="cofactor">
    <cofactor evidence="1 7">
        <name>pyridoxal 5'-phosphate</name>
        <dbReference type="ChEBI" id="CHEBI:597326"/>
    </cofactor>
</comment>
<dbReference type="InterPro" id="IPR012773">
    <property type="entry name" value="Ectoine_EctB"/>
</dbReference>
<dbReference type="Pfam" id="PF00202">
    <property type="entry name" value="Aminotran_3"/>
    <property type="match status" value="1"/>
</dbReference>
<dbReference type="Gene3D" id="3.90.1150.10">
    <property type="entry name" value="Aspartate Aminotransferase, domain 1"/>
    <property type="match status" value="1"/>
</dbReference>
<dbReference type="Gene3D" id="3.40.640.10">
    <property type="entry name" value="Type I PLP-dependent aspartate aminotransferase-like (Major domain)"/>
    <property type="match status" value="1"/>
</dbReference>